<dbReference type="AlphaFoldDB" id="A0A6A5QQD9"/>
<dbReference type="PANTHER" id="PTHR45644">
    <property type="entry name" value="AAA ATPASE, PUTATIVE (AFU_ORTHOLOGUE AFUA_2G12920)-RELATED-RELATED"/>
    <property type="match status" value="1"/>
</dbReference>
<keyword evidence="5" id="KW-0496">Mitochondrion</keyword>
<proteinExistence type="predicted"/>
<dbReference type="SUPFAM" id="SSF52540">
    <property type="entry name" value="P-loop containing nucleoside triphosphate hydrolases"/>
    <property type="match status" value="1"/>
</dbReference>
<dbReference type="Pfam" id="PF00004">
    <property type="entry name" value="AAA"/>
    <property type="match status" value="1"/>
</dbReference>
<dbReference type="GO" id="GO:0016887">
    <property type="term" value="F:ATP hydrolysis activity"/>
    <property type="evidence" value="ECO:0007669"/>
    <property type="project" value="InterPro"/>
</dbReference>
<keyword evidence="2" id="KW-0547">Nucleotide-binding</keyword>
<protein>
    <recommendedName>
        <fullName evidence="7">AAA+ ATPase domain-containing protein</fullName>
    </recommendedName>
</protein>
<evidence type="ECO:0000313" key="9">
    <source>
        <dbReference type="Proteomes" id="UP000800096"/>
    </source>
</evidence>
<dbReference type="InterPro" id="IPR003959">
    <property type="entry name" value="ATPase_AAA_core"/>
</dbReference>
<dbReference type="Gene3D" id="1.10.8.60">
    <property type="match status" value="1"/>
</dbReference>
<keyword evidence="4" id="KW-0067">ATP-binding</keyword>
<dbReference type="GO" id="GO:0005741">
    <property type="term" value="C:mitochondrial outer membrane"/>
    <property type="evidence" value="ECO:0007669"/>
    <property type="project" value="UniProtKB-SubCell"/>
</dbReference>
<reference evidence="8" key="1">
    <citation type="journal article" date="2020" name="Stud. Mycol.">
        <title>101 Dothideomycetes genomes: a test case for predicting lifestyles and emergence of pathogens.</title>
        <authorList>
            <person name="Haridas S."/>
            <person name="Albert R."/>
            <person name="Binder M."/>
            <person name="Bloem J."/>
            <person name="Labutti K."/>
            <person name="Salamov A."/>
            <person name="Andreopoulos B."/>
            <person name="Baker S."/>
            <person name="Barry K."/>
            <person name="Bills G."/>
            <person name="Bluhm B."/>
            <person name="Cannon C."/>
            <person name="Castanera R."/>
            <person name="Culley D."/>
            <person name="Daum C."/>
            <person name="Ezra D."/>
            <person name="Gonzalez J."/>
            <person name="Henrissat B."/>
            <person name="Kuo A."/>
            <person name="Liang C."/>
            <person name="Lipzen A."/>
            <person name="Lutzoni F."/>
            <person name="Magnuson J."/>
            <person name="Mondo S."/>
            <person name="Nolan M."/>
            <person name="Ohm R."/>
            <person name="Pangilinan J."/>
            <person name="Park H.-J."/>
            <person name="Ramirez L."/>
            <person name="Alfaro M."/>
            <person name="Sun H."/>
            <person name="Tritt A."/>
            <person name="Yoshinaga Y."/>
            <person name="Zwiers L.-H."/>
            <person name="Turgeon B."/>
            <person name="Goodwin S."/>
            <person name="Spatafora J."/>
            <person name="Crous P."/>
            <person name="Grigoriev I."/>
        </authorList>
    </citation>
    <scope>NUCLEOTIDE SEQUENCE</scope>
    <source>
        <strain evidence="8">HMLAC05119</strain>
    </source>
</reference>
<dbReference type="PROSITE" id="PS00674">
    <property type="entry name" value="AAA"/>
    <property type="match status" value="1"/>
</dbReference>
<dbReference type="Pfam" id="PF24581">
    <property type="entry name" value="DUF7608"/>
    <property type="match status" value="1"/>
</dbReference>
<feature type="compositionally biased region" description="Low complexity" evidence="6">
    <location>
        <begin position="1016"/>
        <end position="1029"/>
    </location>
</feature>
<keyword evidence="3" id="KW-1000">Mitochondrion outer membrane</keyword>
<sequence length="1116" mass="121436">MYGIRPALRASTRPPARLIRRRRYPSPPRLRSLHTTRALHAANPPPAPSDPPSADNDAAADAAVASQDPELLAQKLQRSRETTRRYSAALRRQQRCKKSQGLPPVHVPDWFLNTRVVRRQDSQHRPACLSVAVSHPESGEQATCPIPAATHLDAVHVLSRLVLGLWKHQLDHDEKLKIENYLAERVASAELARKEQDAQVPHTAASEARLETSLNEAAALPSDSWRTTTSNPISPLVLAEIRASIAASLCALKPPASDSFPSTKTNLILHSSMPSQEDAVDACIHELAQELRSHLIVLTAQDLAQLGGDYLGEGSEPTPRSIRSLGYETYQLNSVVPGDDVMEPAEQGSERYEVQELHVPGRRVLGILYVSQKPSASVTNSPGVLGESAPASTSNETQLEDLKLATLLDVLIDADEAKQSRGLSGIKDSVDLLTKSGQAESRHAPGFFDFSVDSKSTGLELNSALPMVGAGQGITMTVNIGSSSTNAQVPAPSKIIYVKDFKEMNATHYGGRLLQKLEELVRKRRTAGESIMIVGSTCSRALTPELSASAVRSLQEEGESSFFRTIVIDGETSASQSTMHAIINNPTQPEYSDPLSIDTAKFRAVNLSHIREMLKALDPTLTTNITGPENGPRLLRTWIPIFPQSFFKRVLTYDEVHRIALTALGLHVTCPVIQTESDRGQMSWAHVALAMGLLKASDTSKYAYFDKAAAESKSSDPPQPNHKKEQDAKSLQRQLDIQQIASTANMWEVALIPGIADPDQVKTTFDQVHVPPETIDSIRTVTSLALLRPDAFSYGILASEKITGALLYGPPGTGKTLLAKAVAKESDSTVLEVSAAQILGKYVGESEKTVAAIFSLAKKLSPCIVFLDEADSILGSRNTTKDGGSHRATLNQFLKEWDGLHESSVFIMVATNRPFDLDDAVIRRLPQRLLVDLPTQADRKEILRIHLAGEQLDDLVSLDDLAKRTPFYSGSDLKNIVVAAALACVKEENEQASSAPAKALEPELQVKTQADNIPNSSISAASTIDSSATPTPPPSKVLHLVRGQAYNFPEKRTLHLRHFDKALQEISASISEDMSSLNAIKKFDEQYGNRKGKKKRKDFGFGVAAARNESAARVRV</sequence>
<gene>
    <name evidence="8" type="ORF">BDU57DRAFT_448395</name>
</gene>
<comment type="subcellular location">
    <subcellularLocation>
        <location evidence="1">Mitochondrion outer membrane</location>
        <topology evidence="1">Single-pass membrane protein</topology>
    </subcellularLocation>
</comment>
<feature type="domain" description="AAA+ ATPase" evidence="7">
    <location>
        <begin position="801"/>
        <end position="935"/>
    </location>
</feature>
<feature type="region of interest" description="Disordered" evidence="6">
    <location>
        <begin position="709"/>
        <end position="729"/>
    </location>
</feature>
<keyword evidence="3" id="KW-0472">Membrane</keyword>
<feature type="region of interest" description="Disordered" evidence="6">
    <location>
        <begin position="37"/>
        <end position="86"/>
    </location>
</feature>
<keyword evidence="9" id="KW-1185">Reference proteome</keyword>
<dbReference type="InterPro" id="IPR051701">
    <property type="entry name" value="Mito_OM_Translocase_MSP1"/>
</dbReference>
<evidence type="ECO:0000256" key="1">
    <source>
        <dbReference type="ARBA" id="ARBA00004572"/>
    </source>
</evidence>
<evidence type="ECO:0000256" key="6">
    <source>
        <dbReference type="SAM" id="MobiDB-lite"/>
    </source>
</evidence>
<dbReference type="InterPro" id="IPR003960">
    <property type="entry name" value="ATPase_AAA_CS"/>
</dbReference>
<dbReference type="InterPro" id="IPR027417">
    <property type="entry name" value="P-loop_NTPase"/>
</dbReference>
<feature type="compositionally biased region" description="Low complexity" evidence="6">
    <location>
        <begin position="52"/>
        <end position="63"/>
    </location>
</feature>
<evidence type="ECO:0000313" key="8">
    <source>
        <dbReference type="EMBL" id="KAF1917040.1"/>
    </source>
</evidence>
<dbReference type="GO" id="GO:0005524">
    <property type="term" value="F:ATP binding"/>
    <property type="evidence" value="ECO:0007669"/>
    <property type="project" value="UniProtKB-KW"/>
</dbReference>
<dbReference type="PANTHER" id="PTHR45644:SF56">
    <property type="entry name" value="AAA ATPASE, PUTATIVE (AFU_ORTHOLOGUE AFUA_2G12920)-RELATED"/>
    <property type="match status" value="1"/>
</dbReference>
<evidence type="ECO:0000256" key="2">
    <source>
        <dbReference type="ARBA" id="ARBA00022741"/>
    </source>
</evidence>
<feature type="region of interest" description="Disordered" evidence="6">
    <location>
        <begin position="1009"/>
        <end position="1034"/>
    </location>
</feature>
<dbReference type="InterPro" id="IPR003593">
    <property type="entry name" value="AAA+_ATPase"/>
</dbReference>
<dbReference type="Pfam" id="PF17862">
    <property type="entry name" value="AAA_lid_3"/>
    <property type="match status" value="1"/>
</dbReference>
<evidence type="ECO:0000259" key="7">
    <source>
        <dbReference type="SMART" id="SM00382"/>
    </source>
</evidence>
<dbReference type="Gene3D" id="3.40.50.300">
    <property type="entry name" value="P-loop containing nucleotide triphosphate hydrolases"/>
    <property type="match status" value="1"/>
</dbReference>
<dbReference type="InterPro" id="IPR041569">
    <property type="entry name" value="AAA_lid_3"/>
</dbReference>
<evidence type="ECO:0000256" key="5">
    <source>
        <dbReference type="ARBA" id="ARBA00023128"/>
    </source>
</evidence>
<name>A0A6A5QQD9_AMPQU</name>
<evidence type="ECO:0000256" key="3">
    <source>
        <dbReference type="ARBA" id="ARBA00022787"/>
    </source>
</evidence>
<dbReference type="Proteomes" id="UP000800096">
    <property type="component" value="Unassembled WGS sequence"/>
</dbReference>
<dbReference type="EMBL" id="ML979135">
    <property type="protein sequence ID" value="KAF1917040.1"/>
    <property type="molecule type" value="Genomic_DNA"/>
</dbReference>
<organism evidence="8 9">
    <name type="scientific">Ampelomyces quisqualis</name>
    <name type="common">Powdery mildew agent</name>
    <dbReference type="NCBI Taxonomy" id="50730"/>
    <lineage>
        <taxon>Eukaryota</taxon>
        <taxon>Fungi</taxon>
        <taxon>Dikarya</taxon>
        <taxon>Ascomycota</taxon>
        <taxon>Pezizomycotina</taxon>
        <taxon>Dothideomycetes</taxon>
        <taxon>Pleosporomycetidae</taxon>
        <taxon>Pleosporales</taxon>
        <taxon>Pleosporineae</taxon>
        <taxon>Phaeosphaeriaceae</taxon>
        <taxon>Ampelomyces</taxon>
    </lineage>
</organism>
<evidence type="ECO:0000256" key="4">
    <source>
        <dbReference type="ARBA" id="ARBA00022840"/>
    </source>
</evidence>
<dbReference type="OrthoDB" id="39734at2759"/>
<dbReference type="SMART" id="SM00382">
    <property type="entry name" value="AAA"/>
    <property type="match status" value="1"/>
</dbReference>
<feature type="region of interest" description="Disordered" evidence="6">
    <location>
        <begin position="375"/>
        <end position="396"/>
    </location>
</feature>
<accession>A0A6A5QQD9</accession>
<dbReference type="InterPro" id="IPR056027">
    <property type="entry name" value="DUF7608"/>
</dbReference>